<dbReference type="Gene3D" id="3.40.190.150">
    <property type="entry name" value="Bordetella uptake gene, domain 1"/>
    <property type="match status" value="1"/>
</dbReference>
<feature type="signal peptide" evidence="2">
    <location>
        <begin position="1"/>
        <end position="22"/>
    </location>
</feature>
<dbReference type="HOGENOM" id="CLU_045683_0_2_5"/>
<dbReference type="CDD" id="cd07012">
    <property type="entry name" value="PBP2_Bug_TTT"/>
    <property type="match status" value="1"/>
</dbReference>
<dbReference type="EMBL" id="CP000390">
    <property type="protein sequence ID" value="ABG64304.1"/>
    <property type="molecule type" value="Genomic_DNA"/>
</dbReference>
<keyword evidence="2" id="KW-0732">Signal</keyword>
<evidence type="ECO:0000256" key="1">
    <source>
        <dbReference type="ARBA" id="ARBA00006987"/>
    </source>
</evidence>
<dbReference type="InterPro" id="IPR042100">
    <property type="entry name" value="Bug_dom1"/>
</dbReference>
<gene>
    <name evidence="3" type="ordered locus">Meso_2932</name>
</gene>
<sequence precursor="true">MRNVGLLCGVFLALCGVSASHAQENFPNKPITIVVAGGAGGNIDATARMLADKMSKKWGQPVLVEARPGAGGSVAADYVSRANPDGYTLLMAAPAPLVINEALYGSLSYDPKELASISVVNSANNTVVVSKNVAAKNFEEFLAYAKSHPGEVSYASQGIGTLPHLGSELLKTVAGIDLLHVPFRSTATAMNDVAAGNVDMMILMPVAARNLVESSGAKILAVASREHLPELPDVPTLDELGVPGVYIESWNAIAAPPGTPEEIVNTLNEAVLEAQADPDTQKQIAAIGMVSIGSTPAEMDAFLEEERVRWEAVIKEAHITATADAN</sequence>
<evidence type="ECO:0000256" key="2">
    <source>
        <dbReference type="SAM" id="SignalP"/>
    </source>
</evidence>
<dbReference type="Gene3D" id="3.40.190.10">
    <property type="entry name" value="Periplasmic binding protein-like II"/>
    <property type="match status" value="1"/>
</dbReference>
<proteinExistence type="inferred from homology"/>
<dbReference type="STRING" id="266779.Meso_2932"/>
<feature type="chain" id="PRO_5004180171" evidence="2">
    <location>
        <begin position="23"/>
        <end position="326"/>
    </location>
</feature>
<dbReference type="AlphaFoldDB" id="Q11E71"/>
<evidence type="ECO:0000313" key="3">
    <source>
        <dbReference type="EMBL" id="ABG64304.1"/>
    </source>
</evidence>
<dbReference type="InterPro" id="IPR005064">
    <property type="entry name" value="BUG"/>
</dbReference>
<dbReference type="Pfam" id="PF03401">
    <property type="entry name" value="TctC"/>
    <property type="match status" value="1"/>
</dbReference>
<dbReference type="PANTHER" id="PTHR42928:SF5">
    <property type="entry name" value="BLR1237 PROTEIN"/>
    <property type="match status" value="1"/>
</dbReference>
<dbReference type="eggNOG" id="COG3181">
    <property type="taxonomic scope" value="Bacteria"/>
</dbReference>
<reference evidence="3" key="1">
    <citation type="submission" date="2006-06" db="EMBL/GenBank/DDBJ databases">
        <title>Complete sequence of chromosome of Chelativorans sp. BNC1.</title>
        <authorList>
            <consortium name="US DOE Joint Genome Institute"/>
            <person name="Copeland A."/>
            <person name="Lucas S."/>
            <person name="Lapidus A."/>
            <person name="Barry K."/>
            <person name="Detter J.C."/>
            <person name="Glavina del Rio T."/>
            <person name="Hammon N."/>
            <person name="Israni S."/>
            <person name="Dalin E."/>
            <person name="Tice H."/>
            <person name="Pitluck S."/>
            <person name="Chertkov O."/>
            <person name="Brettin T."/>
            <person name="Bruce D."/>
            <person name="Han C."/>
            <person name="Tapia R."/>
            <person name="Gilna P."/>
            <person name="Schmutz J."/>
            <person name="Larimer F."/>
            <person name="Land M."/>
            <person name="Hauser L."/>
            <person name="Kyrpides N."/>
            <person name="Mikhailova N."/>
            <person name="Richardson P."/>
        </authorList>
    </citation>
    <scope>NUCLEOTIDE SEQUENCE</scope>
    <source>
        <strain evidence="3">BNC1</strain>
    </source>
</reference>
<accession>Q11E71</accession>
<organism evidence="3">
    <name type="scientific">Chelativorans sp. (strain BNC1)</name>
    <dbReference type="NCBI Taxonomy" id="266779"/>
    <lineage>
        <taxon>Bacteria</taxon>
        <taxon>Pseudomonadati</taxon>
        <taxon>Pseudomonadota</taxon>
        <taxon>Alphaproteobacteria</taxon>
        <taxon>Hyphomicrobiales</taxon>
        <taxon>Phyllobacteriaceae</taxon>
        <taxon>Chelativorans</taxon>
    </lineage>
</organism>
<name>Q11E71_CHESB</name>
<dbReference type="PIRSF" id="PIRSF017082">
    <property type="entry name" value="YflP"/>
    <property type="match status" value="1"/>
</dbReference>
<dbReference type="OrthoDB" id="8443386at2"/>
<protein>
    <submittedName>
        <fullName evidence="3">Uncharacterized protein UPF0065</fullName>
    </submittedName>
</protein>
<dbReference type="SUPFAM" id="SSF53850">
    <property type="entry name" value="Periplasmic binding protein-like II"/>
    <property type="match status" value="1"/>
</dbReference>
<dbReference type="KEGG" id="mes:Meso_2932"/>
<comment type="similarity">
    <text evidence="1">Belongs to the UPF0065 (bug) family.</text>
</comment>
<dbReference type="PANTHER" id="PTHR42928">
    <property type="entry name" value="TRICARBOXYLATE-BINDING PROTEIN"/>
    <property type="match status" value="1"/>
</dbReference>